<accession>A0A4R5BQV1</accession>
<dbReference type="OrthoDB" id="3482217at2"/>
<dbReference type="AlphaFoldDB" id="A0A4R5BQV1"/>
<keyword evidence="4" id="KW-1185">Reference proteome</keyword>
<gene>
    <name evidence="3" type="ORF">E1298_15165</name>
</gene>
<evidence type="ECO:0000313" key="4">
    <source>
        <dbReference type="Proteomes" id="UP000294513"/>
    </source>
</evidence>
<evidence type="ECO:0008006" key="5">
    <source>
        <dbReference type="Google" id="ProtNLM"/>
    </source>
</evidence>
<dbReference type="EMBL" id="SMKU01000065">
    <property type="protein sequence ID" value="TDD88349.1"/>
    <property type="molecule type" value="Genomic_DNA"/>
</dbReference>
<keyword evidence="2" id="KW-0472">Membrane</keyword>
<evidence type="ECO:0000313" key="3">
    <source>
        <dbReference type="EMBL" id="TDD88349.1"/>
    </source>
</evidence>
<feature type="coiled-coil region" evidence="1">
    <location>
        <begin position="29"/>
        <end position="63"/>
    </location>
</feature>
<keyword evidence="1" id="KW-0175">Coiled coil</keyword>
<dbReference type="RefSeq" id="WP_131893590.1">
    <property type="nucleotide sequence ID" value="NZ_SMKU01000065.1"/>
</dbReference>
<keyword evidence="2" id="KW-0812">Transmembrane</keyword>
<organism evidence="3 4">
    <name type="scientific">Actinomadura rubrisoli</name>
    <dbReference type="NCBI Taxonomy" id="2530368"/>
    <lineage>
        <taxon>Bacteria</taxon>
        <taxon>Bacillati</taxon>
        <taxon>Actinomycetota</taxon>
        <taxon>Actinomycetes</taxon>
        <taxon>Streptosporangiales</taxon>
        <taxon>Thermomonosporaceae</taxon>
        <taxon>Actinomadura</taxon>
    </lineage>
</organism>
<keyword evidence="2" id="KW-1133">Transmembrane helix</keyword>
<sequence>MADDNSTIAWRLDRIEEALRDLGLRVVSADLYTRDRTEIERRLAEIERDIAEERLARKEADKDLADRMDKGGANWRQALFSGVVPGVFFVITLAVTILLALRGGK</sequence>
<protein>
    <recommendedName>
        <fullName evidence="5">DUF3618 domain-containing protein</fullName>
    </recommendedName>
</protein>
<dbReference type="Proteomes" id="UP000294513">
    <property type="component" value="Unassembled WGS sequence"/>
</dbReference>
<evidence type="ECO:0000256" key="2">
    <source>
        <dbReference type="SAM" id="Phobius"/>
    </source>
</evidence>
<comment type="caution">
    <text evidence="3">The sequence shown here is derived from an EMBL/GenBank/DDBJ whole genome shotgun (WGS) entry which is preliminary data.</text>
</comment>
<evidence type="ECO:0000256" key="1">
    <source>
        <dbReference type="SAM" id="Coils"/>
    </source>
</evidence>
<reference evidence="3 4" key="1">
    <citation type="submission" date="2019-03" db="EMBL/GenBank/DDBJ databases">
        <title>Draft genome sequences of novel Actinobacteria.</title>
        <authorList>
            <person name="Sahin N."/>
            <person name="Ay H."/>
            <person name="Saygin H."/>
        </authorList>
    </citation>
    <scope>NUCLEOTIDE SEQUENCE [LARGE SCALE GENOMIC DNA]</scope>
    <source>
        <strain evidence="3 4">H3C3</strain>
    </source>
</reference>
<feature type="transmembrane region" description="Helical" evidence="2">
    <location>
        <begin position="78"/>
        <end position="101"/>
    </location>
</feature>
<proteinExistence type="predicted"/>
<name>A0A4R5BQV1_9ACTN</name>